<dbReference type="EMBL" id="SLWB01000002">
    <property type="protein sequence ID" value="TCN72170.1"/>
    <property type="molecule type" value="Genomic_DNA"/>
</dbReference>
<evidence type="ECO:0000259" key="1">
    <source>
        <dbReference type="Pfam" id="PF13443"/>
    </source>
</evidence>
<dbReference type="Pfam" id="PF13443">
    <property type="entry name" value="HTH_26"/>
    <property type="match status" value="1"/>
</dbReference>
<keyword evidence="2" id="KW-0238">DNA-binding</keyword>
<keyword evidence="3" id="KW-1185">Reference proteome</keyword>
<dbReference type="OrthoDB" id="9805309at2"/>
<dbReference type="AlphaFoldDB" id="A0A4V2RQN1"/>
<gene>
    <name evidence="2" type="ORF">CLV25_102133</name>
</gene>
<sequence length="116" mass="13529">MIKYNLERIILLRGHNKPIEFLRSNGYGYHKSYRMLMGQTQITFQELFDLCKLLRCTPNDLMEWVPDPKHPLEADHPLQALRRNMANEAALQAMLKSVPADKVDQAMELIASLYKK</sequence>
<dbReference type="GO" id="GO:0003677">
    <property type="term" value="F:DNA binding"/>
    <property type="evidence" value="ECO:0007669"/>
    <property type="project" value="UniProtKB-KW"/>
</dbReference>
<proteinExistence type="predicted"/>
<accession>A0A4V2RQN1</accession>
<feature type="domain" description="HTH cro/C1-type" evidence="1">
    <location>
        <begin position="9"/>
        <end position="67"/>
    </location>
</feature>
<reference evidence="2 3" key="1">
    <citation type="submission" date="2019-03" db="EMBL/GenBank/DDBJ databases">
        <title>Genomic Encyclopedia of Archaeal and Bacterial Type Strains, Phase II (KMG-II): from individual species to whole genera.</title>
        <authorList>
            <person name="Goeker M."/>
        </authorList>
    </citation>
    <scope>NUCLEOTIDE SEQUENCE [LARGE SCALE GENOMIC DNA]</scope>
    <source>
        <strain evidence="2 3">RL-C</strain>
    </source>
</reference>
<name>A0A4V2RQN1_9BACT</name>
<organism evidence="2 3">
    <name type="scientific">Acetobacteroides hydrogenigenes</name>
    <dbReference type="NCBI Taxonomy" id="979970"/>
    <lineage>
        <taxon>Bacteria</taxon>
        <taxon>Pseudomonadati</taxon>
        <taxon>Bacteroidota</taxon>
        <taxon>Bacteroidia</taxon>
        <taxon>Bacteroidales</taxon>
        <taxon>Rikenellaceae</taxon>
        <taxon>Acetobacteroides</taxon>
    </lineage>
</organism>
<evidence type="ECO:0000313" key="2">
    <source>
        <dbReference type="EMBL" id="TCN72170.1"/>
    </source>
</evidence>
<protein>
    <submittedName>
        <fullName evidence="2">Cro/C1-type helix-turn-helix DNA-binding protein</fullName>
    </submittedName>
</protein>
<dbReference type="RefSeq" id="WP_131838237.1">
    <property type="nucleotide sequence ID" value="NZ_SLWB01000002.1"/>
</dbReference>
<dbReference type="Proteomes" id="UP000294830">
    <property type="component" value="Unassembled WGS sequence"/>
</dbReference>
<comment type="caution">
    <text evidence="2">The sequence shown here is derived from an EMBL/GenBank/DDBJ whole genome shotgun (WGS) entry which is preliminary data.</text>
</comment>
<evidence type="ECO:0000313" key="3">
    <source>
        <dbReference type="Proteomes" id="UP000294830"/>
    </source>
</evidence>
<dbReference type="InterPro" id="IPR001387">
    <property type="entry name" value="Cro/C1-type_HTH"/>
</dbReference>